<feature type="domain" description="PBP" evidence="1">
    <location>
        <begin position="24"/>
        <end position="241"/>
    </location>
</feature>
<gene>
    <name evidence="2" type="ordered locus">Tlet_0839</name>
</gene>
<proteinExistence type="predicted"/>
<reference evidence="2 3" key="2">
    <citation type="journal article" date="2009" name="Proc. Natl. Acad. Sci. U.S.A.">
        <title>On the chimeric nature, thermophilic origin, and phylogenetic placement of the Thermotogales.</title>
        <authorList>
            <person name="Zhaxybayeva O."/>
            <person name="Swithers K.S."/>
            <person name="Lapierre P."/>
            <person name="Fournier G.P."/>
            <person name="Bickhart D.M."/>
            <person name="DeBoy R.T."/>
            <person name="Nelson K.E."/>
            <person name="Nesbo C.L."/>
            <person name="Doolittle W.F."/>
            <person name="Gogarten J.P."/>
            <person name="Noll K.M."/>
        </authorList>
    </citation>
    <scope>NUCLEOTIDE SEQUENCE [LARGE SCALE GENOMIC DNA]</scope>
    <source>
        <strain evidence="3">ATCC BAA-301 / DSM 14385 / NBRC 107922 / TMO</strain>
    </source>
</reference>
<organism evidence="2 3">
    <name type="scientific">Pseudothermotoga lettingae (strain ATCC BAA-301 / DSM 14385 / NBRC 107922 / TMO)</name>
    <name type="common">Thermotoga lettingae</name>
    <dbReference type="NCBI Taxonomy" id="416591"/>
    <lineage>
        <taxon>Bacteria</taxon>
        <taxon>Thermotogati</taxon>
        <taxon>Thermotogota</taxon>
        <taxon>Thermotogae</taxon>
        <taxon>Thermotogales</taxon>
        <taxon>Thermotogaceae</taxon>
        <taxon>Pseudothermotoga</taxon>
    </lineage>
</organism>
<dbReference type="SUPFAM" id="SSF53850">
    <property type="entry name" value="Periplasmic binding protein-like II"/>
    <property type="match status" value="1"/>
</dbReference>
<dbReference type="EMBL" id="CP000812">
    <property type="protein sequence ID" value="ABV33405.1"/>
    <property type="molecule type" value="Genomic_DNA"/>
</dbReference>
<keyword evidence="3" id="KW-1185">Reference proteome</keyword>
<dbReference type="eggNOG" id="COG2998">
    <property type="taxonomic scope" value="Bacteria"/>
</dbReference>
<evidence type="ECO:0000313" key="2">
    <source>
        <dbReference type="EMBL" id="ABV33405.1"/>
    </source>
</evidence>
<evidence type="ECO:0000259" key="1">
    <source>
        <dbReference type="Pfam" id="PF12849"/>
    </source>
</evidence>
<dbReference type="KEGG" id="tle:Tlet_0839"/>
<accession>A8F5H1</accession>
<dbReference type="STRING" id="416591.Tlet_0839"/>
<dbReference type="Pfam" id="PF12849">
    <property type="entry name" value="PBP_like_2"/>
    <property type="match status" value="1"/>
</dbReference>
<dbReference type="InterPro" id="IPR052738">
    <property type="entry name" value="ABC-Tungstate_binding"/>
</dbReference>
<protein>
    <submittedName>
        <fullName evidence="2">Anion ABC transporter, anion-binding protein</fullName>
    </submittedName>
</protein>
<evidence type="ECO:0000313" key="3">
    <source>
        <dbReference type="Proteomes" id="UP000002016"/>
    </source>
</evidence>
<reference evidence="2 3" key="1">
    <citation type="submission" date="2007-08" db="EMBL/GenBank/DDBJ databases">
        <title>Complete sequence of Thermotoga lettingae TMO.</title>
        <authorList>
            <consortium name="US DOE Joint Genome Institute"/>
            <person name="Copeland A."/>
            <person name="Lucas S."/>
            <person name="Lapidus A."/>
            <person name="Barry K."/>
            <person name="Glavina del Rio T."/>
            <person name="Dalin E."/>
            <person name="Tice H."/>
            <person name="Pitluck S."/>
            <person name="Foster B."/>
            <person name="Bruce D."/>
            <person name="Schmutz J."/>
            <person name="Larimer F."/>
            <person name="Land M."/>
            <person name="Hauser L."/>
            <person name="Kyrpides N."/>
            <person name="Mikhailova N."/>
            <person name="Nelson K."/>
            <person name="Gogarten J.P."/>
            <person name="Noll K."/>
            <person name="Richardson P."/>
        </authorList>
    </citation>
    <scope>NUCLEOTIDE SEQUENCE [LARGE SCALE GENOMIC DNA]</scope>
    <source>
        <strain evidence="3">ATCC BAA-301 / DSM 14385 / NBRC 107922 / TMO</strain>
    </source>
</reference>
<dbReference type="HOGENOM" id="CLU_061511_0_0_0"/>
<dbReference type="Gene3D" id="3.40.190.10">
    <property type="entry name" value="Periplasmic binding protein-like II"/>
    <property type="match status" value="2"/>
</dbReference>
<dbReference type="AlphaFoldDB" id="A8F5H1"/>
<dbReference type="PANTHER" id="PTHR37945">
    <property type="entry name" value="EXTRACELLULAR TUNGSTATE BINDING PROTEIN"/>
    <property type="match status" value="1"/>
</dbReference>
<dbReference type="Proteomes" id="UP000002016">
    <property type="component" value="Chromosome"/>
</dbReference>
<dbReference type="PANTHER" id="PTHR37945:SF1">
    <property type="entry name" value="EXTRACELLULAR TUNGSTATE BINDING PROTEIN"/>
    <property type="match status" value="1"/>
</dbReference>
<name>A8F5H1_PSELT</name>
<dbReference type="InterPro" id="IPR024370">
    <property type="entry name" value="PBP_domain"/>
</dbReference>
<sequence precursor="true">MKLMRRLIIFLMTALSSFVIARQLILATTTSAYNTGLLDFLKPVFEEKYKHTLSIIAVGTGMALEYGKRGDADVLLVHSPQDEEQFMKENHGILRVSFMYNDFIIVGPEEIELPAFKNVEEFFKYIYDNKLMFVSRGDESGTHKREKQIWQLSNLVPENEKWYIKTGQSMAKTLLIADEKRGFTLTDRSTFLSLKDRLDMKIFFEGDQKLLNIYSLIVVNPNKSNKINYEGALDFVRFILDPSTLKMIESYSVNNTKLFNLLFKPR</sequence>